<keyword evidence="2" id="KW-1185">Reference proteome</keyword>
<dbReference type="EMBL" id="JBGFFX010000008">
    <property type="protein sequence ID" value="MEY8771579.1"/>
    <property type="molecule type" value="Genomic_DNA"/>
</dbReference>
<name>A0ABV4E9H9_9GAMM</name>
<sequence>MDSYVPNLRYFASLFFSVAAEKRFPAVISHKEIIGRWLLSGFFKTTTA</sequence>
<gene>
    <name evidence="1" type="ORF">AB6T85_14360</name>
</gene>
<protein>
    <submittedName>
        <fullName evidence="1">Uncharacterized protein</fullName>
    </submittedName>
</protein>
<comment type="caution">
    <text evidence="1">The sequence shown here is derived from an EMBL/GenBank/DDBJ whole genome shotgun (WGS) entry which is preliminary data.</text>
</comment>
<accession>A0ABV4E9H9</accession>
<organism evidence="1 2">
    <name type="scientific">Erwinia aeris</name>
    <dbReference type="NCBI Taxonomy" id="3239803"/>
    <lineage>
        <taxon>Bacteria</taxon>
        <taxon>Pseudomonadati</taxon>
        <taxon>Pseudomonadota</taxon>
        <taxon>Gammaproteobacteria</taxon>
        <taxon>Enterobacterales</taxon>
        <taxon>Erwiniaceae</taxon>
        <taxon>Erwinia</taxon>
    </lineage>
</organism>
<dbReference type="Proteomes" id="UP001565243">
    <property type="component" value="Unassembled WGS sequence"/>
</dbReference>
<evidence type="ECO:0000313" key="1">
    <source>
        <dbReference type="EMBL" id="MEY8771579.1"/>
    </source>
</evidence>
<proteinExistence type="predicted"/>
<dbReference type="RefSeq" id="WP_253458761.1">
    <property type="nucleotide sequence ID" value="NZ_JBGFFX010000008.1"/>
</dbReference>
<reference evidence="1 2" key="1">
    <citation type="submission" date="2024-07" db="EMBL/GenBank/DDBJ databases">
        <authorList>
            <person name="Hebao G."/>
        </authorList>
    </citation>
    <scope>NUCLEOTIDE SEQUENCE [LARGE SCALE GENOMIC DNA]</scope>
    <source>
        <strain evidence="1 2">ACCC 02193</strain>
    </source>
</reference>
<evidence type="ECO:0000313" key="2">
    <source>
        <dbReference type="Proteomes" id="UP001565243"/>
    </source>
</evidence>